<gene>
    <name evidence="1" type="ORF">PR048_024034</name>
</gene>
<dbReference type="Proteomes" id="UP001159363">
    <property type="component" value="Chromosome 8"/>
</dbReference>
<reference evidence="1 2" key="1">
    <citation type="submission" date="2023-02" db="EMBL/GenBank/DDBJ databases">
        <title>LHISI_Scaffold_Assembly.</title>
        <authorList>
            <person name="Stuart O.P."/>
            <person name="Cleave R."/>
            <person name="Magrath M.J.L."/>
            <person name="Mikheyev A.S."/>
        </authorList>
    </citation>
    <scope>NUCLEOTIDE SEQUENCE [LARGE SCALE GENOMIC DNA]</scope>
    <source>
        <strain evidence="1">Daus_M_001</strain>
        <tissue evidence="1">Leg muscle</tissue>
    </source>
</reference>
<sequence>MRHFIIFTNQEYAKYDESCRLVRAVLVCAEQKSTRRYGRRRPAHKVFGIKGLLDKTILVGSRLAIAEWLRNVSWSDDSQSEDRRQHKLAGPGIEPVFSRMPVELFATALHRPVLSAEKVPTVIITSNELCFSVEIFFYHKGAAVVKGSDISPPPSGSIPGGVTPVFLHVVFVPDDEVGLRVFSGISRFPALEFQCCSILTSLHPHWLSRPRYATFCRHLATLILTVNAHLDRDMLAYFPGSSLMASSCLPFRELPSEYNLSIGSTVREAVMAERLPCSPPTKVNRIQSPAGSLLDFRMWGSCRTISLVGGFSRGSTFSPPFHSGAAQYTPQSPSSAFTTSLLRADQIASRPHQFPTRYQHYNITYQHYNITYQHQRTNSNAMRDRLQYVFVNWVLNHGEDVET</sequence>
<accession>A0ABQ9GVR5</accession>
<keyword evidence="2" id="KW-1185">Reference proteome</keyword>
<proteinExistence type="predicted"/>
<organism evidence="1 2">
    <name type="scientific">Dryococelus australis</name>
    <dbReference type="NCBI Taxonomy" id="614101"/>
    <lineage>
        <taxon>Eukaryota</taxon>
        <taxon>Metazoa</taxon>
        <taxon>Ecdysozoa</taxon>
        <taxon>Arthropoda</taxon>
        <taxon>Hexapoda</taxon>
        <taxon>Insecta</taxon>
        <taxon>Pterygota</taxon>
        <taxon>Neoptera</taxon>
        <taxon>Polyneoptera</taxon>
        <taxon>Phasmatodea</taxon>
        <taxon>Verophasmatodea</taxon>
        <taxon>Anareolatae</taxon>
        <taxon>Phasmatidae</taxon>
        <taxon>Eurycanthinae</taxon>
        <taxon>Dryococelus</taxon>
    </lineage>
</organism>
<name>A0ABQ9GVR5_9NEOP</name>
<protein>
    <submittedName>
        <fullName evidence="1">Uncharacterized protein</fullName>
    </submittedName>
</protein>
<comment type="caution">
    <text evidence="1">The sequence shown here is derived from an EMBL/GenBank/DDBJ whole genome shotgun (WGS) entry which is preliminary data.</text>
</comment>
<evidence type="ECO:0000313" key="1">
    <source>
        <dbReference type="EMBL" id="KAJ8876125.1"/>
    </source>
</evidence>
<dbReference type="EMBL" id="JARBHB010000009">
    <property type="protein sequence ID" value="KAJ8876125.1"/>
    <property type="molecule type" value="Genomic_DNA"/>
</dbReference>
<evidence type="ECO:0000313" key="2">
    <source>
        <dbReference type="Proteomes" id="UP001159363"/>
    </source>
</evidence>